<feature type="compositionally biased region" description="Acidic residues" evidence="1">
    <location>
        <begin position="224"/>
        <end position="245"/>
    </location>
</feature>
<organism evidence="2 3">
    <name type="scientific">Tricholomella constricta</name>
    <dbReference type="NCBI Taxonomy" id="117010"/>
    <lineage>
        <taxon>Eukaryota</taxon>
        <taxon>Fungi</taxon>
        <taxon>Dikarya</taxon>
        <taxon>Basidiomycota</taxon>
        <taxon>Agaricomycotina</taxon>
        <taxon>Agaricomycetes</taxon>
        <taxon>Agaricomycetidae</taxon>
        <taxon>Agaricales</taxon>
        <taxon>Tricholomatineae</taxon>
        <taxon>Lyophyllaceae</taxon>
        <taxon>Tricholomella</taxon>
    </lineage>
</organism>
<dbReference type="GO" id="GO:0003677">
    <property type="term" value="F:DNA binding"/>
    <property type="evidence" value="ECO:0007669"/>
    <property type="project" value="InterPro"/>
</dbReference>
<dbReference type="GO" id="GO:0005634">
    <property type="term" value="C:nucleus"/>
    <property type="evidence" value="ECO:0007669"/>
    <property type="project" value="InterPro"/>
</dbReference>
<dbReference type="InterPro" id="IPR000116">
    <property type="entry name" value="HMGA"/>
</dbReference>
<feature type="compositionally biased region" description="Basic and acidic residues" evidence="1">
    <location>
        <begin position="108"/>
        <end position="122"/>
    </location>
</feature>
<evidence type="ECO:0000256" key="1">
    <source>
        <dbReference type="SAM" id="MobiDB-lite"/>
    </source>
</evidence>
<feature type="region of interest" description="Disordered" evidence="1">
    <location>
        <begin position="98"/>
        <end position="173"/>
    </location>
</feature>
<protein>
    <submittedName>
        <fullName evidence="2">Uncharacterized protein</fullName>
    </submittedName>
</protein>
<evidence type="ECO:0000313" key="2">
    <source>
        <dbReference type="EMBL" id="KAF5382015.1"/>
    </source>
</evidence>
<keyword evidence="3" id="KW-1185">Reference proteome</keyword>
<feature type="compositionally biased region" description="Basic residues" evidence="1">
    <location>
        <begin position="148"/>
        <end position="159"/>
    </location>
</feature>
<dbReference type="GO" id="GO:0000785">
    <property type="term" value="C:chromatin"/>
    <property type="evidence" value="ECO:0007669"/>
    <property type="project" value="InterPro"/>
</dbReference>
<proteinExistence type="predicted"/>
<name>A0A8H5HEZ0_9AGAR</name>
<dbReference type="Proteomes" id="UP000565441">
    <property type="component" value="Unassembled WGS sequence"/>
</dbReference>
<accession>A0A8H5HEZ0</accession>
<dbReference type="PRINTS" id="PR00930">
    <property type="entry name" value="HIGHMOBLTYIY"/>
</dbReference>
<comment type="caution">
    <text evidence="2">The sequence shown here is derived from an EMBL/GenBank/DDBJ whole genome shotgun (WGS) entry which is preliminary data.</text>
</comment>
<sequence length="331" mass="36654">MDHVMGNDIYNEALEDLQFTLDDLQQLDELKKRYFSNSATQSSLMTAATNDEAAESFSISARSTDESVTPINGDTEVTSSTPVFILTGPEEMHEELSQLPKKCGPGHPTKDRAPTFAEDKAPKVKQPVGRPRGSGPRQIEAAQGQKAPAKKKPIGRPRKYVAFGSPSQTSRKYSIRGLAAPGLNKPMNLSRWRNQDTRPFLRPHVDPSDLLFEDDDTNNITGGEDVESDLLEDGAGEDDDGDEDKDANSEPRAQSSKVPLHPLAPWILKDFNKYVKESQNVDQMVYPLSIAITKHSGFPNRRHSSYSKTTISHLKNSMIGDSSCGIRWPSW</sequence>
<gene>
    <name evidence="2" type="ORF">D9615_004181</name>
</gene>
<reference evidence="2 3" key="1">
    <citation type="journal article" date="2020" name="ISME J.">
        <title>Uncovering the hidden diversity of litter-decomposition mechanisms in mushroom-forming fungi.</title>
        <authorList>
            <person name="Floudas D."/>
            <person name="Bentzer J."/>
            <person name="Ahren D."/>
            <person name="Johansson T."/>
            <person name="Persson P."/>
            <person name="Tunlid A."/>
        </authorList>
    </citation>
    <scope>NUCLEOTIDE SEQUENCE [LARGE SCALE GENOMIC DNA]</scope>
    <source>
        <strain evidence="2 3">CBS 661.87</strain>
    </source>
</reference>
<feature type="region of interest" description="Disordered" evidence="1">
    <location>
        <begin position="198"/>
        <end position="258"/>
    </location>
</feature>
<dbReference type="GO" id="GO:0006355">
    <property type="term" value="P:regulation of DNA-templated transcription"/>
    <property type="evidence" value="ECO:0007669"/>
    <property type="project" value="InterPro"/>
</dbReference>
<evidence type="ECO:0000313" key="3">
    <source>
        <dbReference type="Proteomes" id="UP000565441"/>
    </source>
</evidence>
<dbReference type="AlphaFoldDB" id="A0A8H5HEZ0"/>
<dbReference type="EMBL" id="JAACJP010000009">
    <property type="protein sequence ID" value="KAF5382015.1"/>
    <property type="molecule type" value="Genomic_DNA"/>
</dbReference>